<accession>A0A6C2TZR7</accession>
<dbReference type="RefSeq" id="WP_136078576.1">
    <property type="nucleotide sequence ID" value="NZ_CAAHFG010000001.1"/>
</dbReference>
<sequence length="105" mass="11979">MKKKTNTSGVSESSLQCAGIHELIDWEIVQYRRAVGDHRLDLSKAEGRCVAWQDAEQDFNSHDLAAMGEKWRVEYCGLICPQRNKCLTALHFLHSRKTEPLHKVG</sequence>
<dbReference type="Proteomes" id="UP000366872">
    <property type="component" value="Unassembled WGS sequence"/>
</dbReference>
<gene>
    <name evidence="1" type="ORF">PDESU_01508</name>
</gene>
<proteinExistence type="predicted"/>
<name>A0A6C2TZR7_PONDE</name>
<evidence type="ECO:0000313" key="1">
    <source>
        <dbReference type="EMBL" id="VGO12954.1"/>
    </source>
</evidence>
<reference evidence="1 2" key="1">
    <citation type="submission" date="2019-04" db="EMBL/GenBank/DDBJ databases">
        <authorList>
            <person name="Van Vliet M D."/>
        </authorList>
    </citation>
    <scope>NUCLEOTIDE SEQUENCE [LARGE SCALE GENOMIC DNA]</scope>
    <source>
        <strain evidence="1 2">F1</strain>
    </source>
</reference>
<organism evidence="1 2">
    <name type="scientific">Pontiella desulfatans</name>
    <dbReference type="NCBI Taxonomy" id="2750659"/>
    <lineage>
        <taxon>Bacteria</taxon>
        <taxon>Pseudomonadati</taxon>
        <taxon>Kiritimatiellota</taxon>
        <taxon>Kiritimatiellia</taxon>
        <taxon>Kiritimatiellales</taxon>
        <taxon>Pontiellaceae</taxon>
        <taxon>Pontiella</taxon>
    </lineage>
</organism>
<keyword evidence="2" id="KW-1185">Reference proteome</keyword>
<protein>
    <submittedName>
        <fullName evidence="1">Uncharacterized protein</fullName>
    </submittedName>
</protein>
<dbReference type="EMBL" id="CAAHFG010000001">
    <property type="protein sequence ID" value="VGO12954.1"/>
    <property type="molecule type" value="Genomic_DNA"/>
</dbReference>
<evidence type="ECO:0000313" key="2">
    <source>
        <dbReference type="Proteomes" id="UP000366872"/>
    </source>
</evidence>
<dbReference type="AlphaFoldDB" id="A0A6C2TZR7"/>